<feature type="region of interest" description="Disordered" evidence="1">
    <location>
        <begin position="115"/>
        <end position="154"/>
    </location>
</feature>
<comment type="caution">
    <text evidence="2">The sequence shown here is derived from an EMBL/GenBank/DDBJ whole genome shotgun (WGS) entry which is preliminary data.</text>
</comment>
<organism evidence="2 3">
    <name type="scientific">Tanacetum coccineum</name>
    <dbReference type="NCBI Taxonomy" id="301880"/>
    <lineage>
        <taxon>Eukaryota</taxon>
        <taxon>Viridiplantae</taxon>
        <taxon>Streptophyta</taxon>
        <taxon>Embryophyta</taxon>
        <taxon>Tracheophyta</taxon>
        <taxon>Spermatophyta</taxon>
        <taxon>Magnoliopsida</taxon>
        <taxon>eudicotyledons</taxon>
        <taxon>Gunneridae</taxon>
        <taxon>Pentapetalae</taxon>
        <taxon>asterids</taxon>
        <taxon>campanulids</taxon>
        <taxon>Asterales</taxon>
        <taxon>Asteraceae</taxon>
        <taxon>Asteroideae</taxon>
        <taxon>Anthemideae</taxon>
        <taxon>Anthemidinae</taxon>
        <taxon>Tanacetum</taxon>
    </lineage>
</organism>
<gene>
    <name evidence="2" type="ORF">Tco_0656359</name>
</gene>
<evidence type="ECO:0000313" key="3">
    <source>
        <dbReference type="Proteomes" id="UP001151760"/>
    </source>
</evidence>
<sequence>MKELKKPTKIKDQISHDEEVAQRLQAQLQAEFEEEERLTREKEEEANIVSWDNVQATIDADYQMALKLKKYFAALRAEEKRNKPPTKAQKRNTMVNIVDMDTKLVEESFKKAEADIAHEGSSKRAKTKLEQEESAKKQKVNDAQETAKMKEHIKVVPDEKKVEINAIPLATKPPSIVDRKIHKEGQTSFYQITRADGISKMYKVFSQLLKSFDREDLETLWRLVKAKHGDTRPE</sequence>
<reference evidence="2" key="2">
    <citation type="submission" date="2022-01" db="EMBL/GenBank/DDBJ databases">
        <authorList>
            <person name="Yamashiro T."/>
            <person name="Shiraishi A."/>
            <person name="Satake H."/>
            <person name="Nakayama K."/>
        </authorList>
    </citation>
    <scope>NUCLEOTIDE SEQUENCE</scope>
</reference>
<proteinExistence type="predicted"/>
<dbReference type="EMBL" id="BQNB010009300">
    <property type="protein sequence ID" value="GJS61575.1"/>
    <property type="molecule type" value="Genomic_DNA"/>
</dbReference>
<protein>
    <submittedName>
        <fullName evidence="2">Uncharacterized protein</fullName>
    </submittedName>
</protein>
<dbReference type="Proteomes" id="UP001151760">
    <property type="component" value="Unassembled WGS sequence"/>
</dbReference>
<keyword evidence="3" id="KW-1185">Reference proteome</keyword>
<name>A0ABQ4X8J3_9ASTR</name>
<evidence type="ECO:0000313" key="2">
    <source>
        <dbReference type="EMBL" id="GJS61575.1"/>
    </source>
</evidence>
<evidence type="ECO:0000256" key="1">
    <source>
        <dbReference type="SAM" id="MobiDB-lite"/>
    </source>
</evidence>
<reference evidence="2" key="1">
    <citation type="journal article" date="2022" name="Int. J. Mol. Sci.">
        <title>Draft Genome of Tanacetum Coccineum: Genomic Comparison of Closely Related Tanacetum-Family Plants.</title>
        <authorList>
            <person name="Yamashiro T."/>
            <person name="Shiraishi A."/>
            <person name="Nakayama K."/>
            <person name="Satake H."/>
        </authorList>
    </citation>
    <scope>NUCLEOTIDE SEQUENCE</scope>
</reference>
<accession>A0ABQ4X8J3</accession>